<accession>A0ABR4EAP7</accession>
<sequence length="67" mass="7232">MGAFEPPGRFGLSHVTTAFLLGYLRLFPAFCHPEPGSPHRGPEVVLPSVPARNSPGFPVPCIYLISE</sequence>
<feature type="chain" id="PRO_5045483999" evidence="1">
    <location>
        <begin position="34"/>
        <end position="67"/>
    </location>
</feature>
<dbReference type="EMBL" id="JBAWTH010000075">
    <property type="protein sequence ID" value="KAL2279517.1"/>
    <property type="molecule type" value="Genomic_DNA"/>
</dbReference>
<protein>
    <submittedName>
        <fullName evidence="2">Uncharacterized protein</fullName>
    </submittedName>
</protein>
<evidence type="ECO:0000256" key="1">
    <source>
        <dbReference type="SAM" id="SignalP"/>
    </source>
</evidence>
<feature type="signal peptide" evidence="1">
    <location>
        <begin position="1"/>
        <end position="33"/>
    </location>
</feature>
<proteinExistence type="predicted"/>
<evidence type="ECO:0000313" key="3">
    <source>
        <dbReference type="Proteomes" id="UP001600888"/>
    </source>
</evidence>
<keyword evidence="3" id="KW-1185">Reference proteome</keyword>
<gene>
    <name evidence="2" type="ORF">FJTKL_13393</name>
</gene>
<reference evidence="2 3" key="1">
    <citation type="submission" date="2024-03" db="EMBL/GenBank/DDBJ databases">
        <title>A high-quality draft genome sequence of Diaporthe vaccinii, a causative agent of upright dieback and viscid rot disease in cranberry plants.</title>
        <authorList>
            <person name="Sarrasin M."/>
            <person name="Lang B.F."/>
            <person name="Burger G."/>
        </authorList>
    </citation>
    <scope>NUCLEOTIDE SEQUENCE [LARGE SCALE GENOMIC DNA]</scope>
    <source>
        <strain evidence="2 3">IS7</strain>
    </source>
</reference>
<dbReference type="Proteomes" id="UP001600888">
    <property type="component" value="Unassembled WGS sequence"/>
</dbReference>
<evidence type="ECO:0000313" key="2">
    <source>
        <dbReference type="EMBL" id="KAL2279517.1"/>
    </source>
</evidence>
<keyword evidence="1" id="KW-0732">Signal</keyword>
<comment type="caution">
    <text evidence="2">The sequence shown here is derived from an EMBL/GenBank/DDBJ whole genome shotgun (WGS) entry which is preliminary data.</text>
</comment>
<name>A0ABR4EAP7_9PEZI</name>
<organism evidence="2 3">
    <name type="scientific">Diaporthe vaccinii</name>
    <dbReference type="NCBI Taxonomy" id="105482"/>
    <lineage>
        <taxon>Eukaryota</taxon>
        <taxon>Fungi</taxon>
        <taxon>Dikarya</taxon>
        <taxon>Ascomycota</taxon>
        <taxon>Pezizomycotina</taxon>
        <taxon>Sordariomycetes</taxon>
        <taxon>Sordariomycetidae</taxon>
        <taxon>Diaporthales</taxon>
        <taxon>Diaporthaceae</taxon>
        <taxon>Diaporthe</taxon>
        <taxon>Diaporthe eres species complex</taxon>
    </lineage>
</organism>